<comment type="cofactor">
    <cofactor evidence="1">
        <name>heme</name>
        <dbReference type="ChEBI" id="CHEBI:30413"/>
    </cofactor>
</comment>
<evidence type="ECO:0000256" key="4">
    <source>
        <dbReference type="ARBA" id="ARBA00022723"/>
    </source>
</evidence>
<dbReference type="GO" id="GO:0020037">
    <property type="term" value="F:heme binding"/>
    <property type="evidence" value="ECO:0007669"/>
    <property type="project" value="InterPro"/>
</dbReference>
<dbReference type="Pfam" id="PF01152">
    <property type="entry name" value="Bac_globin"/>
    <property type="match status" value="1"/>
</dbReference>
<name>A0A512I968_9MICC</name>
<keyword evidence="4" id="KW-0479">Metal-binding</keyword>
<dbReference type="STRING" id="388357.GCA_001580365_00723"/>
<sequence length="196" mass="21973">MSDEQRPPGPGPGHAPEPGREPGREPGGAPRTDPAAAAPPGSRSFAVGAPLSQLRRPVPQVGDERQEAEAGTSASFYEQVGGHETFVKLVHEFYARVAEDERFRALYPDDDLGPAEERLRMFLEQYWGGPTTYSEQRGHPRLRMRHMPFPVDVWARETWLKHMRAALDTLELSPLHDGIIWDYFDRAAHAMINRPG</sequence>
<dbReference type="GO" id="GO:0046872">
    <property type="term" value="F:metal ion binding"/>
    <property type="evidence" value="ECO:0007669"/>
    <property type="project" value="UniProtKB-KW"/>
</dbReference>
<dbReference type="PANTHER" id="PTHR47366">
    <property type="entry name" value="TWO-ON-TWO HEMOGLOBIN-3"/>
    <property type="match status" value="1"/>
</dbReference>
<dbReference type="SUPFAM" id="SSF46458">
    <property type="entry name" value="Globin-like"/>
    <property type="match status" value="1"/>
</dbReference>
<evidence type="ECO:0000313" key="9">
    <source>
        <dbReference type="EMBL" id="GEO94233.1"/>
    </source>
</evidence>
<feature type="binding site" description="distal binding residue" evidence="7">
    <location>
        <position position="189"/>
    </location>
    <ligand>
        <name>heme</name>
        <dbReference type="ChEBI" id="CHEBI:30413"/>
    </ligand>
    <ligandPart>
        <name>Fe</name>
        <dbReference type="ChEBI" id="CHEBI:18248"/>
    </ligandPart>
</feature>
<dbReference type="InterPro" id="IPR044203">
    <property type="entry name" value="GlbO/GLB3-like"/>
</dbReference>
<gene>
    <name evidence="9" type="ORF">KTU01_03560</name>
</gene>
<dbReference type="EMBL" id="BJZS01000010">
    <property type="protein sequence ID" value="GEO94233.1"/>
    <property type="molecule type" value="Genomic_DNA"/>
</dbReference>
<dbReference type="Proteomes" id="UP000321103">
    <property type="component" value="Unassembled WGS sequence"/>
</dbReference>
<dbReference type="GO" id="GO:0019825">
    <property type="term" value="F:oxygen binding"/>
    <property type="evidence" value="ECO:0007669"/>
    <property type="project" value="InterPro"/>
</dbReference>
<dbReference type="Gene3D" id="1.10.490.10">
    <property type="entry name" value="Globins"/>
    <property type="match status" value="1"/>
</dbReference>
<keyword evidence="3 7" id="KW-0349">Heme</keyword>
<evidence type="ECO:0000256" key="8">
    <source>
        <dbReference type="SAM" id="MobiDB-lite"/>
    </source>
</evidence>
<dbReference type="InterPro" id="IPR012292">
    <property type="entry name" value="Globin/Proto"/>
</dbReference>
<dbReference type="GO" id="GO:0005344">
    <property type="term" value="F:oxygen carrier activity"/>
    <property type="evidence" value="ECO:0007669"/>
    <property type="project" value="InterPro"/>
</dbReference>
<comment type="caution">
    <text evidence="9">The sequence shown here is derived from an EMBL/GenBank/DDBJ whole genome shotgun (WGS) entry which is preliminary data.</text>
</comment>
<evidence type="ECO:0000256" key="2">
    <source>
        <dbReference type="ARBA" id="ARBA00022448"/>
    </source>
</evidence>
<evidence type="ECO:0008006" key="11">
    <source>
        <dbReference type="Google" id="ProtNLM"/>
    </source>
</evidence>
<accession>A0A512I968</accession>
<evidence type="ECO:0000256" key="6">
    <source>
        <dbReference type="ARBA" id="ARBA00034496"/>
    </source>
</evidence>
<organism evidence="9 10">
    <name type="scientific">Kocuria turfanensis</name>
    <dbReference type="NCBI Taxonomy" id="388357"/>
    <lineage>
        <taxon>Bacteria</taxon>
        <taxon>Bacillati</taxon>
        <taxon>Actinomycetota</taxon>
        <taxon>Actinomycetes</taxon>
        <taxon>Micrococcales</taxon>
        <taxon>Micrococcaceae</taxon>
        <taxon>Kocuria</taxon>
    </lineage>
</organism>
<evidence type="ECO:0000256" key="7">
    <source>
        <dbReference type="PIRSR" id="PIRSR601486-1"/>
    </source>
</evidence>
<feature type="compositionally biased region" description="Low complexity" evidence="8">
    <location>
        <begin position="27"/>
        <end position="41"/>
    </location>
</feature>
<reference evidence="9 10" key="1">
    <citation type="submission" date="2019-07" db="EMBL/GenBank/DDBJ databases">
        <title>Whole genome shotgun sequence of Kocuria turfanensis NBRC 107627.</title>
        <authorList>
            <person name="Hosoyama A."/>
            <person name="Uohara A."/>
            <person name="Ohji S."/>
            <person name="Ichikawa N."/>
        </authorList>
    </citation>
    <scope>NUCLEOTIDE SEQUENCE [LARGE SCALE GENOMIC DNA]</scope>
    <source>
        <strain evidence="9 10">NBRC 107627</strain>
    </source>
</reference>
<evidence type="ECO:0000256" key="3">
    <source>
        <dbReference type="ARBA" id="ARBA00022617"/>
    </source>
</evidence>
<proteinExistence type="inferred from homology"/>
<keyword evidence="10" id="KW-1185">Reference proteome</keyword>
<dbReference type="CDD" id="cd14771">
    <property type="entry name" value="TrHb2_Mt-trHbO-like_O"/>
    <property type="match status" value="1"/>
</dbReference>
<keyword evidence="2" id="KW-0813">Transport</keyword>
<keyword evidence="5" id="KW-0408">Iron</keyword>
<dbReference type="InterPro" id="IPR009050">
    <property type="entry name" value="Globin-like_sf"/>
</dbReference>
<evidence type="ECO:0000313" key="10">
    <source>
        <dbReference type="Proteomes" id="UP000321103"/>
    </source>
</evidence>
<dbReference type="AlphaFoldDB" id="A0A512I968"/>
<comment type="similarity">
    <text evidence="6">Belongs to the truncated hemoglobin family. Group II subfamily.</text>
</comment>
<feature type="region of interest" description="Disordered" evidence="8">
    <location>
        <begin position="1"/>
        <end position="76"/>
    </location>
</feature>
<protein>
    <recommendedName>
        <fullName evidence="11">Globin</fullName>
    </recommendedName>
</protein>
<dbReference type="InterPro" id="IPR019795">
    <property type="entry name" value="Globin_bac-like_CS"/>
</dbReference>
<evidence type="ECO:0000256" key="1">
    <source>
        <dbReference type="ARBA" id="ARBA00001971"/>
    </source>
</evidence>
<evidence type="ECO:0000256" key="5">
    <source>
        <dbReference type="ARBA" id="ARBA00023004"/>
    </source>
</evidence>
<dbReference type="PANTHER" id="PTHR47366:SF1">
    <property type="entry name" value="TWO-ON-TWO HEMOGLOBIN-3"/>
    <property type="match status" value="1"/>
</dbReference>
<dbReference type="PROSITE" id="PS01213">
    <property type="entry name" value="GLOBIN_FAM_2"/>
    <property type="match status" value="1"/>
</dbReference>
<dbReference type="InterPro" id="IPR001486">
    <property type="entry name" value="Hemoglobin_trunc"/>
</dbReference>